<keyword evidence="4 7" id="KW-1133">Transmembrane helix</keyword>
<feature type="domain" description="Amino acid transporter transmembrane" evidence="8">
    <location>
        <begin position="58"/>
        <end position="250"/>
    </location>
</feature>
<feature type="transmembrane region" description="Helical" evidence="7">
    <location>
        <begin position="57"/>
        <end position="76"/>
    </location>
</feature>
<evidence type="ECO:0000256" key="7">
    <source>
        <dbReference type="SAM" id="Phobius"/>
    </source>
</evidence>
<evidence type="ECO:0000313" key="9">
    <source>
        <dbReference type="EMBL" id="CAG8320902.1"/>
    </source>
</evidence>
<comment type="subcellular location">
    <subcellularLocation>
        <location evidence="1">Membrane</location>
        <topology evidence="1">Multi-pass membrane protein</topology>
    </subcellularLocation>
</comment>
<dbReference type="Proteomes" id="UP001152646">
    <property type="component" value="Unassembled WGS sequence"/>
</dbReference>
<dbReference type="FunFam" id="1.20.1740.10:FF:000039">
    <property type="entry name" value="Neutral amino acid transporter (Eurofung)"/>
    <property type="match status" value="1"/>
</dbReference>
<sequence length="474" mass="51599">MGKAETPEWDSVDTEAAASDTGLQDQHKEDSHGDVDNDPFGNEENAEVKYRTMKWHCGMLMIAVNISLGILSLPSAVATLGIAPTAILIVFLSGLSWYTGYVIGQFKLRHPHVHSMGDAGEILMGRVGREILGVGQLLLLIFLMSSHLLTFTILMNTLTMHGTCTTVFGVVGLIICFLGALPRTMGKVYWMSVASFLSIFIATVVTMVSIGVESHGPIQNEVVRETSFYKGFLAVTNIIFAYSKAMVPTTLWIQMRLTSISVAHATFFGFVSETEDPRTFPKSLAMLQVVDTVMYLVTAMVIYHYAGPDVRSPALSSAGPLMKKICYGLAIPTVIVSGVVEGHVACKYIYVRVFRGSDHMHQRSFLAIGSWVGIGLAVWTVAWIIAESIPVFNDLLSLISSLFGSMLCYAFPALFWLHMNRGQYFSTPSKGLLTICNLSILAIAFAMCGMGLYVSGRAINESSGSSSWSCANNS</sequence>
<organism evidence="9 10">
    <name type="scientific">Penicillium salamii</name>
    <dbReference type="NCBI Taxonomy" id="1612424"/>
    <lineage>
        <taxon>Eukaryota</taxon>
        <taxon>Fungi</taxon>
        <taxon>Dikarya</taxon>
        <taxon>Ascomycota</taxon>
        <taxon>Pezizomycotina</taxon>
        <taxon>Eurotiomycetes</taxon>
        <taxon>Eurotiomycetidae</taxon>
        <taxon>Eurotiales</taxon>
        <taxon>Aspergillaceae</taxon>
        <taxon>Penicillium</taxon>
    </lineage>
</organism>
<feature type="transmembrane region" description="Helical" evidence="7">
    <location>
        <begin position="284"/>
        <end position="305"/>
    </location>
</feature>
<feature type="compositionally biased region" description="Basic and acidic residues" evidence="6">
    <location>
        <begin position="25"/>
        <end position="35"/>
    </location>
</feature>
<dbReference type="GO" id="GO:0015179">
    <property type="term" value="F:L-amino acid transmembrane transporter activity"/>
    <property type="evidence" value="ECO:0007669"/>
    <property type="project" value="TreeGrafter"/>
</dbReference>
<feature type="transmembrane region" description="Helical" evidence="7">
    <location>
        <begin position="82"/>
        <end position="103"/>
    </location>
</feature>
<dbReference type="Pfam" id="PF01490">
    <property type="entry name" value="Aa_trans"/>
    <property type="match status" value="2"/>
</dbReference>
<evidence type="ECO:0000313" key="10">
    <source>
        <dbReference type="Proteomes" id="UP001152646"/>
    </source>
</evidence>
<feature type="transmembrane region" description="Helical" evidence="7">
    <location>
        <begin position="160"/>
        <end position="181"/>
    </location>
</feature>
<evidence type="ECO:0000256" key="5">
    <source>
        <dbReference type="ARBA" id="ARBA00023136"/>
    </source>
</evidence>
<evidence type="ECO:0000259" key="8">
    <source>
        <dbReference type="Pfam" id="PF01490"/>
    </source>
</evidence>
<feature type="transmembrane region" description="Helical" evidence="7">
    <location>
        <begin position="325"/>
        <end position="344"/>
    </location>
</feature>
<dbReference type="EMBL" id="CAJVPA010000099">
    <property type="protein sequence ID" value="CAG8320902.1"/>
    <property type="molecule type" value="Genomic_DNA"/>
</dbReference>
<feature type="transmembrane region" description="Helical" evidence="7">
    <location>
        <begin position="365"/>
        <end position="386"/>
    </location>
</feature>
<feature type="transmembrane region" description="Helical" evidence="7">
    <location>
        <begin position="398"/>
        <end position="419"/>
    </location>
</feature>
<evidence type="ECO:0000256" key="1">
    <source>
        <dbReference type="ARBA" id="ARBA00004141"/>
    </source>
</evidence>
<dbReference type="OrthoDB" id="40134at2759"/>
<dbReference type="AlphaFoldDB" id="A0A9W4IQ42"/>
<dbReference type="GO" id="GO:0016020">
    <property type="term" value="C:membrane"/>
    <property type="evidence" value="ECO:0007669"/>
    <property type="project" value="UniProtKB-SubCell"/>
</dbReference>
<feature type="transmembrane region" description="Helical" evidence="7">
    <location>
        <begin position="188"/>
        <end position="212"/>
    </location>
</feature>
<evidence type="ECO:0000256" key="6">
    <source>
        <dbReference type="SAM" id="MobiDB-lite"/>
    </source>
</evidence>
<feature type="transmembrane region" description="Helical" evidence="7">
    <location>
        <begin position="431"/>
        <end position="454"/>
    </location>
</feature>
<comment type="similarity">
    <text evidence="2">Belongs to the amino acid/polyamine transporter 2 family.</text>
</comment>
<dbReference type="InterPro" id="IPR013057">
    <property type="entry name" value="AA_transpt_TM"/>
</dbReference>
<dbReference type="PANTHER" id="PTHR22950">
    <property type="entry name" value="AMINO ACID TRANSPORTER"/>
    <property type="match status" value="1"/>
</dbReference>
<evidence type="ECO:0000256" key="4">
    <source>
        <dbReference type="ARBA" id="ARBA00022989"/>
    </source>
</evidence>
<proteinExistence type="inferred from homology"/>
<name>A0A9W4IQ42_9EURO</name>
<feature type="domain" description="Amino acid transporter transmembrane" evidence="8">
    <location>
        <begin position="264"/>
        <end position="454"/>
    </location>
</feature>
<feature type="region of interest" description="Disordered" evidence="6">
    <location>
        <begin position="1"/>
        <end position="42"/>
    </location>
</feature>
<evidence type="ECO:0000256" key="3">
    <source>
        <dbReference type="ARBA" id="ARBA00022692"/>
    </source>
</evidence>
<dbReference type="PANTHER" id="PTHR22950:SF668">
    <property type="entry name" value="AMINO ACID TRANSPORTER (EUROFUNG)"/>
    <property type="match status" value="1"/>
</dbReference>
<keyword evidence="3 7" id="KW-0812">Transmembrane</keyword>
<reference evidence="9" key="1">
    <citation type="submission" date="2021-07" db="EMBL/GenBank/DDBJ databases">
        <authorList>
            <person name="Branca A.L. A."/>
        </authorList>
    </citation>
    <scope>NUCLEOTIDE SEQUENCE</scope>
</reference>
<gene>
    <name evidence="9" type="ORF">PSALAMII_LOCUS2394</name>
</gene>
<evidence type="ECO:0000256" key="2">
    <source>
        <dbReference type="ARBA" id="ARBA00008066"/>
    </source>
</evidence>
<feature type="transmembrane region" description="Helical" evidence="7">
    <location>
        <begin position="131"/>
        <end position="154"/>
    </location>
</feature>
<accession>A0A9W4IQ42</accession>
<protein>
    <recommendedName>
        <fullName evidence="8">Amino acid transporter transmembrane domain-containing protein</fullName>
    </recommendedName>
</protein>
<comment type="caution">
    <text evidence="9">The sequence shown here is derived from an EMBL/GenBank/DDBJ whole genome shotgun (WGS) entry which is preliminary data.</text>
</comment>
<keyword evidence="5 7" id="KW-0472">Membrane</keyword>